<dbReference type="SUPFAM" id="SSF56228">
    <property type="entry name" value="Aldehyde ferredoxin oxidoreductase, N-terminal domain"/>
    <property type="match status" value="1"/>
</dbReference>
<dbReference type="SUPFAM" id="SSF48310">
    <property type="entry name" value="Aldehyde ferredoxin oxidoreductase, C-terminal domains"/>
    <property type="match status" value="1"/>
</dbReference>
<gene>
    <name evidence="11" type="ORF">SAMN05216180_3014</name>
</gene>
<evidence type="ECO:0000256" key="9">
    <source>
        <dbReference type="SAM" id="MobiDB-lite"/>
    </source>
</evidence>
<dbReference type="GO" id="GO:0051539">
    <property type="term" value="F:4 iron, 4 sulfur cluster binding"/>
    <property type="evidence" value="ECO:0007669"/>
    <property type="project" value="UniProtKB-KW"/>
</dbReference>
<evidence type="ECO:0000313" key="11">
    <source>
        <dbReference type="EMBL" id="SEN18693.1"/>
    </source>
</evidence>
<dbReference type="EMBL" id="FOCG01000009">
    <property type="protein sequence ID" value="SEN18693.1"/>
    <property type="molecule type" value="Genomic_DNA"/>
</dbReference>
<reference evidence="11 12" key="1">
    <citation type="submission" date="2016-10" db="EMBL/GenBank/DDBJ databases">
        <authorList>
            <person name="de Groot N.N."/>
        </authorList>
    </citation>
    <scope>NUCLEOTIDE SEQUENCE [LARGE SCALE GENOMIC DNA]</scope>
    <source>
        <strain evidence="11 12">CGMCC 1.5070</strain>
    </source>
</reference>
<evidence type="ECO:0000313" key="12">
    <source>
        <dbReference type="Proteomes" id="UP000199158"/>
    </source>
</evidence>
<dbReference type="InterPro" id="IPR036503">
    <property type="entry name" value="Ald_Fedxn_OxRdtase_N_sf"/>
</dbReference>
<dbReference type="PANTHER" id="PTHR30038:SF0">
    <property type="entry name" value="TUNGSTEN-CONTAINING ALDEHYDE FERREDOXIN OXIDOREDUCTASE"/>
    <property type="match status" value="1"/>
</dbReference>
<evidence type="ECO:0000256" key="8">
    <source>
        <dbReference type="ARBA" id="ARBA00049934"/>
    </source>
</evidence>
<evidence type="ECO:0000256" key="6">
    <source>
        <dbReference type="ARBA" id="ARBA00023004"/>
    </source>
</evidence>
<dbReference type="GO" id="GO:0009055">
    <property type="term" value="F:electron transfer activity"/>
    <property type="evidence" value="ECO:0007669"/>
    <property type="project" value="InterPro"/>
</dbReference>
<dbReference type="InterPro" id="IPR013983">
    <property type="entry name" value="Ald_Fedxn_OxRdtase_N"/>
</dbReference>
<dbReference type="InterPro" id="IPR036021">
    <property type="entry name" value="Tungsten_al_ferr_oxy-like_C"/>
</dbReference>
<dbReference type="PANTHER" id="PTHR30038">
    <property type="entry name" value="ALDEHYDE FERREDOXIN OXIDOREDUCTASE"/>
    <property type="match status" value="1"/>
</dbReference>
<dbReference type="Pfam" id="PF01314">
    <property type="entry name" value="AFOR_C"/>
    <property type="match status" value="1"/>
</dbReference>
<comment type="cofactor">
    <cofactor evidence="8">
        <name>tungstopterin</name>
        <dbReference type="ChEBI" id="CHEBI:30402"/>
    </cofactor>
</comment>
<name>A0A1H8EGU5_9FIRM</name>
<dbReference type="OrthoDB" id="9763894at2"/>
<keyword evidence="6" id="KW-0408">Iron</keyword>
<feature type="domain" description="Aldehyde ferredoxin oxidoreductase N-terminal" evidence="10">
    <location>
        <begin position="5"/>
        <end position="206"/>
    </location>
</feature>
<dbReference type="InterPro" id="IPR013984">
    <property type="entry name" value="Ald_Fedxn_OxRdtase_dom2"/>
</dbReference>
<keyword evidence="5" id="KW-0560">Oxidoreductase</keyword>
<keyword evidence="7" id="KW-0411">Iron-sulfur</keyword>
<evidence type="ECO:0000256" key="1">
    <source>
        <dbReference type="ARBA" id="ARBA00001966"/>
    </source>
</evidence>
<comment type="similarity">
    <text evidence="2">Belongs to the AOR/FOR family.</text>
</comment>
<feature type="region of interest" description="Disordered" evidence="9">
    <location>
        <begin position="257"/>
        <end position="279"/>
    </location>
</feature>
<evidence type="ECO:0000256" key="4">
    <source>
        <dbReference type="ARBA" id="ARBA00022723"/>
    </source>
</evidence>
<accession>A0A1H8EGU5</accession>
<evidence type="ECO:0000256" key="3">
    <source>
        <dbReference type="ARBA" id="ARBA00022485"/>
    </source>
</evidence>
<organism evidence="11 12">
    <name type="scientific">Hydrogenoanaerobacterium saccharovorans</name>
    <dbReference type="NCBI Taxonomy" id="474960"/>
    <lineage>
        <taxon>Bacteria</taxon>
        <taxon>Bacillati</taxon>
        <taxon>Bacillota</taxon>
        <taxon>Clostridia</taxon>
        <taxon>Eubacteriales</taxon>
        <taxon>Oscillospiraceae</taxon>
        <taxon>Hydrogenoanaerobacterium</taxon>
    </lineage>
</organism>
<dbReference type="Proteomes" id="UP000199158">
    <property type="component" value="Unassembled WGS sequence"/>
</dbReference>
<dbReference type="NCBIfam" id="NF007354">
    <property type="entry name" value="PRK09849.1"/>
    <property type="match status" value="1"/>
</dbReference>
<dbReference type="SMART" id="SM00790">
    <property type="entry name" value="AFOR_N"/>
    <property type="match status" value="1"/>
</dbReference>
<dbReference type="InterPro" id="IPR013985">
    <property type="entry name" value="Ald_Fedxn_OxRdtase_dom3"/>
</dbReference>
<evidence type="ECO:0000256" key="7">
    <source>
        <dbReference type="ARBA" id="ARBA00023014"/>
    </source>
</evidence>
<keyword evidence="12" id="KW-1185">Reference proteome</keyword>
<dbReference type="RefSeq" id="WP_092756687.1">
    <property type="nucleotide sequence ID" value="NZ_FOCG01000009.1"/>
</dbReference>
<dbReference type="Gene3D" id="1.10.599.10">
    <property type="entry name" value="Aldehyde Ferredoxin Oxidoreductase Protein, subunit A, domain 3"/>
    <property type="match status" value="1"/>
</dbReference>
<dbReference type="AlphaFoldDB" id="A0A1H8EGU5"/>
<dbReference type="Gene3D" id="3.60.9.10">
    <property type="entry name" value="Aldehyde ferredoxin oxidoreductase, N-terminal domain"/>
    <property type="match status" value="1"/>
</dbReference>
<evidence type="ECO:0000259" key="10">
    <source>
        <dbReference type="SMART" id="SM00790"/>
    </source>
</evidence>
<dbReference type="Pfam" id="PF02730">
    <property type="entry name" value="AFOR_N"/>
    <property type="match status" value="1"/>
</dbReference>
<dbReference type="InterPro" id="IPR051919">
    <property type="entry name" value="W-dependent_AOR"/>
</dbReference>
<evidence type="ECO:0000256" key="2">
    <source>
        <dbReference type="ARBA" id="ARBA00011032"/>
    </source>
</evidence>
<sequence>MAYGWTGKLLRVNLSTGKIATEDSSKYNKYIGGTGIGDRIMYEEVPVGTKPYDEANKIVFAVGPNTGTSAPCSGRTTITSLSTFTKGNMVVNAHMGGELAVQLKYAGFDAVVIEGKSASPVYLKIDNESVTLEDATELWGKTTRETSVSIIDKLGKGYTVTSIGLAGENMVNLSCVINAANHCGGAGSGAVLGSKKLKAIAVYGKGSVQVSNPQEILKLNNYVLSDLIGSNNNHVVPSTERPWAEFSDKGSRWTGRPGLTWGAAEGGPVDTGDSPPGEPNKVGYRCQKAYKDYGPVSEKYTVKMTGCTSCPIRCSAAVYLPELEKEGYVAAVSNTCMPNFMWAEIMKNHKDYVEKDDGLFYCNVASMSTADDLGLWDNYGELPKTITYFIDNGLLKQILPKEEFDSLKWDLYEAGDPAFIKDIMYRIAKQEGVLATLAEGAYFVNERYKKLLGGKYLNDQNMSIWSPLGWSKHHGNETAAQVGAITNIFFNRDCMCHTIVNIVGSGLPYDLQKSIIEERFGAGALDKPKAYTPMNQAKAKFAKFGVVRQTLHDSFTLCNWVWPMTFSPRKDRGYKGDLSVEAQYMTAITGENWTEESLDFAAERVLQLQRAMQVMWLGTTDMRNEHDGINDWVFDMEPDFKPFEEGTIKMDRKDMQTAYSMIYKEMGWDEKTGAPTRETLEKFDLKDVADKLAELNLLP</sequence>
<dbReference type="GO" id="GO:0046872">
    <property type="term" value="F:metal ion binding"/>
    <property type="evidence" value="ECO:0007669"/>
    <property type="project" value="UniProtKB-KW"/>
</dbReference>
<dbReference type="STRING" id="474960.SAMN05216180_3014"/>
<evidence type="ECO:0000256" key="5">
    <source>
        <dbReference type="ARBA" id="ARBA00023002"/>
    </source>
</evidence>
<comment type="cofactor">
    <cofactor evidence="1">
        <name>[4Fe-4S] cluster</name>
        <dbReference type="ChEBI" id="CHEBI:49883"/>
    </cofactor>
</comment>
<dbReference type="Gene3D" id="1.10.569.10">
    <property type="entry name" value="Aldehyde Ferredoxin Oxidoreductase Protein, subunit A, domain 2"/>
    <property type="match status" value="1"/>
</dbReference>
<keyword evidence="4" id="KW-0479">Metal-binding</keyword>
<dbReference type="InterPro" id="IPR001203">
    <property type="entry name" value="OxRdtase_Ald_Fedxn_C"/>
</dbReference>
<keyword evidence="3" id="KW-0004">4Fe-4S</keyword>
<dbReference type="GO" id="GO:0016625">
    <property type="term" value="F:oxidoreductase activity, acting on the aldehyde or oxo group of donors, iron-sulfur protein as acceptor"/>
    <property type="evidence" value="ECO:0007669"/>
    <property type="project" value="InterPro"/>
</dbReference>
<proteinExistence type="inferred from homology"/>
<protein>
    <submittedName>
        <fullName evidence="11">Aldehyde:ferredoxin oxidoreductase</fullName>
    </submittedName>
</protein>